<dbReference type="GO" id="GO:0020037">
    <property type="term" value="F:heme binding"/>
    <property type="evidence" value="ECO:0007669"/>
    <property type="project" value="InterPro"/>
</dbReference>
<evidence type="ECO:0000313" key="2">
    <source>
        <dbReference type="Proteomes" id="UP000321479"/>
    </source>
</evidence>
<proteinExistence type="predicted"/>
<dbReference type="InterPro" id="IPR010980">
    <property type="entry name" value="Cyt_c/b562"/>
</dbReference>
<dbReference type="Proteomes" id="UP000321479">
    <property type="component" value="Chromosome"/>
</dbReference>
<dbReference type="RefSeq" id="WP_147032581.1">
    <property type="nucleotide sequence ID" value="NZ_CP042436.1"/>
</dbReference>
<dbReference type="KEGG" id="mgin:FRZ54_15970"/>
<sequence length="162" mass="18073">MKIIISLSLAIVLVSCGQGNNDMATLQHQVDSLQKQLNHTYKPGLGEFMMGVQEHHAKLWFAGINQNWPLADFEVHEIGETVDDIKQYCTDRPEVKSIGIIDPAISSIDAAIKQKSVEQFKKAFTDLTNSCNNCHKDNQHGFNVITIPTGLPVENQRFKPGQ</sequence>
<dbReference type="PROSITE" id="PS51257">
    <property type="entry name" value="PROKAR_LIPOPROTEIN"/>
    <property type="match status" value="1"/>
</dbReference>
<dbReference type="GO" id="GO:0009055">
    <property type="term" value="F:electron transfer activity"/>
    <property type="evidence" value="ECO:0007669"/>
    <property type="project" value="InterPro"/>
</dbReference>
<name>A0A5B8UYK3_9SPHI</name>
<dbReference type="GO" id="GO:0005506">
    <property type="term" value="F:iron ion binding"/>
    <property type="evidence" value="ECO:0007669"/>
    <property type="project" value="InterPro"/>
</dbReference>
<organism evidence="1 2">
    <name type="scientific">Mucilaginibacter ginsenosidivorans</name>
    <dbReference type="NCBI Taxonomy" id="398053"/>
    <lineage>
        <taxon>Bacteria</taxon>
        <taxon>Pseudomonadati</taxon>
        <taxon>Bacteroidota</taxon>
        <taxon>Sphingobacteriia</taxon>
        <taxon>Sphingobacteriales</taxon>
        <taxon>Sphingobacteriaceae</taxon>
        <taxon>Mucilaginibacter</taxon>
    </lineage>
</organism>
<dbReference type="GO" id="GO:0022900">
    <property type="term" value="P:electron transport chain"/>
    <property type="evidence" value="ECO:0007669"/>
    <property type="project" value="InterPro"/>
</dbReference>
<keyword evidence="2" id="KW-1185">Reference proteome</keyword>
<dbReference type="OrthoDB" id="6402114at2"/>
<reference evidence="1 2" key="1">
    <citation type="journal article" date="2017" name="Curr. Microbiol.">
        <title>Mucilaginibacter ginsenosidivorans sp. nov., Isolated from Soil of Ginseng Field.</title>
        <authorList>
            <person name="Kim M.M."/>
            <person name="Siddiqi M.Z."/>
            <person name="Im W.T."/>
        </authorList>
    </citation>
    <scope>NUCLEOTIDE SEQUENCE [LARGE SCALE GENOMIC DNA]</scope>
    <source>
        <strain evidence="1 2">Gsoil 3017</strain>
    </source>
</reference>
<evidence type="ECO:0000313" key="1">
    <source>
        <dbReference type="EMBL" id="QEC64008.1"/>
    </source>
</evidence>
<dbReference type="SUPFAM" id="SSF47175">
    <property type="entry name" value="Cytochromes"/>
    <property type="match status" value="1"/>
</dbReference>
<protein>
    <submittedName>
        <fullName evidence="1">Cytochrome c</fullName>
    </submittedName>
</protein>
<dbReference type="EMBL" id="CP042436">
    <property type="protein sequence ID" value="QEC64008.1"/>
    <property type="molecule type" value="Genomic_DNA"/>
</dbReference>
<accession>A0A5B8UYK3</accession>
<dbReference type="AlphaFoldDB" id="A0A5B8UYK3"/>
<gene>
    <name evidence="1" type="ORF">FRZ54_15970</name>
</gene>